<dbReference type="AlphaFoldDB" id="A0A2R6NIR6"/>
<evidence type="ECO:0000313" key="1">
    <source>
        <dbReference type="EMBL" id="PSR72254.1"/>
    </source>
</evidence>
<evidence type="ECO:0000313" key="2">
    <source>
        <dbReference type="Proteomes" id="UP000186601"/>
    </source>
</evidence>
<dbReference type="EMBL" id="MLYV02001198">
    <property type="protein sequence ID" value="PSR72254.1"/>
    <property type="molecule type" value="Genomic_DNA"/>
</dbReference>
<sequence length="219" mass="24556">MTKVDTFVYWAEDSSELGEDRAKRDLALTFSPFTNGYMGPRCKSQKIRIQGKSKIFDRSLDLTANINASRRRFLQNFVLHKKEHLLDQSISYHIEGPRMCDYAAVSIPSEDSVFCGMPKKCGYGRKADDLQGFDALLTIDEDYCSVVTSGSEEASIMREVKAINGICGRNSVFAFVAQCHGHCGYHPSVHTYARPACNKEVRSNSKLALSLSSEKCRLF</sequence>
<comment type="caution">
    <text evidence="1">The sequence shown here is derived from an EMBL/GenBank/DDBJ whole genome shotgun (WGS) entry which is preliminary data.</text>
</comment>
<reference evidence="1 2" key="1">
    <citation type="submission" date="2018-02" db="EMBL/GenBank/DDBJ databases">
        <title>Genome sequence of the basidiomycete white-rot fungus Phlebia centrifuga.</title>
        <authorList>
            <person name="Granchi Z."/>
            <person name="Peng M."/>
            <person name="de Vries R.P."/>
            <person name="Hilden K."/>
            <person name="Makela M.R."/>
            <person name="Grigoriev I."/>
            <person name="Riley R."/>
        </authorList>
    </citation>
    <scope>NUCLEOTIDE SEQUENCE [LARGE SCALE GENOMIC DNA]</scope>
    <source>
        <strain evidence="1 2">FBCC195</strain>
    </source>
</reference>
<protein>
    <submittedName>
        <fullName evidence="1">Uncharacterized protein</fullName>
    </submittedName>
</protein>
<keyword evidence="2" id="KW-1185">Reference proteome</keyword>
<organism evidence="1 2">
    <name type="scientific">Hermanssonia centrifuga</name>
    <dbReference type="NCBI Taxonomy" id="98765"/>
    <lineage>
        <taxon>Eukaryota</taxon>
        <taxon>Fungi</taxon>
        <taxon>Dikarya</taxon>
        <taxon>Basidiomycota</taxon>
        <taxon>Agaricomycotina</taxon>
        <taxon>Agaricomycetes</taxon>
        <taxon>Polyporales</taxon>
        <taxon>Meruliaceae</taxon>
        <taxon>Hermanssonia</taxon>
    </lineage>
</organism>
<accession>A0A2R6NIR6</accession>
<name>A0A2R6NIR6_9APHY</name>
<gene>
    <name evidence="1" type="ORF">PHLCEN_2v11846</name>
</gene>
<dbReference type="Proteomes" id="UP000186601">
    <property type="component" value="Unassembled WGS sequence"/>
</dbReference>
<proteinExistence type="predicted"/>